<dbReference type="AlphaFoldDB" id="A0A544T5U0"/>
<dbReference type="SUPFAM" id="SSF51556">
    <property type="entry name" value="Metallo-dependent hydrolases"/>
    <property type="match status" value="1"/>
</dbReference>
<name>A0A544T5U0_9BACI</name>
<gene>
    <name evidence="1" type="ORF">FG383_13050</name>
</gene>
<dbReference type="EMBL" id="VDGG01000026">
    <property type="protein sequence ID" value="TQR12797.1"/>
    <property type="molecule type" value="Genomic_DNA"/>
</dbReference>
<keyword evidence="2" id="KW-1185">Reference proteome</keyword>
<dbReference type="InterPro" id="IPR046249">
    <property type="entry name" value="DUF6282"/>
</dbReference>
<protein>
    <submittedName>
        <fullName evidence="1">Cytosolic protein</fullName>
    </submittedName>
</protein>
<dbReference type="RefSeq" id="WP_142607831.1">
    <property type="nucleotide sequence ID" value="NZ_VDGG01000026.1"/>
</dbReference>
<accession>A0A544T5U0</accession>
<evidence type="ECO:0000313" key="1">
    <source>
        <dbReference type="EMBL" id="TQR12797.1"/>
    </source>
</evidence>
<proteinExistence type="predicted"/>
<reference evidence="1 2" key="1">
    <citation type="submission" date="2019-05" db="EMBL/GenBank/DDBJ databases">
        <title>Psychrobacillus vulpis sp. nov., a new species isolated from feces of a red fox that inhabits in The Tablas de Daimiel Natural Park, Albacete, Spain.</title>
        <authorList>
            <person name="Rodriguez M."/>
            <person name="Reina J.C."/>
            <person name="Bejar V."/>
            <person name="Llamas I."/>
        </authorList>
    </citation>
    <scope>NUCLEOTIDE SEQUENCE [LARGE SCALE GENOMIC DNA]</scope>
    <source>
        <strain evidence="1 2">NHI-2</strain>
    </source>
</reference>
<dbReference type="Proteomes" id="UP000318937">
    <property type="component" value="Unassembled WGS sequence"/>
</dbReference>
<dbReference type="Gene3D" id="3.20.20.140">
    <property type="entry name" value="Metal-dependent hydrolases"/>
    <property type="match status" value="1"/>
</dbReference>
<evidence type="ECO:0000313" key="2">
    <source>
        <dbReference type="Proteomes" id="UP000318937"/>
    </source>
</evidence>
<dbReference type="Pfam" id="PF19799">
    <property type="entry name" value="DUF6282"/>
    <property type="match status" value="1"/>
</dbReference>
<sequence length="296" mass="32935">MNTDLLEGAYDLHVHTGPDVNERKLDDLEMAERVQQMGMKGFGIKSHYFCTAERARLVKKLYPAVDPIGAICLNYPSGGINPIAVEMAARDGAKIVWMPTFDATNELEYTFSQSSYEELPPWAKVQHELKEQGKTQAGISILEDGKLTKSTFEVLEIIKQNDLILATGHLGKQEIFALVTAAKDLQLKKVVVTHPTFSSVNLSKKEQKELTELGAFMEQCFGVITPVYGIDWPGLYEAIKYVGPENCFLSSDLGQTNNPYPDEGMLTFVNNLLANGFSREEIKTMTITNTNFLVEG</sequence>
<dbReference type="InterPro" id="IPR032466">
    <property type="entry name" value="Metal_Hydrolase"/>
</dbReference>
<dbReference type="OrthoDB" id="9802809at2"/>
<organism evidence="1 2">
    <name type="scientific">Psychrobacillus soli</name>
    <dbReference type="NCBI Taxonomy" id="1543965"/>
    <lineage>
        <taxon>Bacteria</taxon>
        <taxon>Bacillati</taxon>
        <taxon>Bacillota</taxon>
        <taxon>Bacilli</taxon>
        <taxon>Bacillales</taxon>
        <taxon>Bacillaceae</taxon>
        <taxon>Psychrobacillus</taxon>
    </lineage>
</organism>
<comment type="caution">
    <text evidence="1">The sequence shown here is derived from an EMBL/GenBank/DDBJ whole genome shotgun (WGS) entry which is preliminary data.</text>
</comment>